<keyword evidence="2" id="KW-0677">Repeat</keyword>
<feature type="domain" description="NACHT" evidence="6">
    <location>
        <begin position="656"/>
        <end position="749"/>
    </location>
</feature>
<keyword evidence="3" id="KW-0547">Nucleotide-binding</keyword>
<dbReference type="RefSeq" id="XP_010848989.1">
    <property type="nucleotide sequence ID" value="XM_010850687.1"/>
</dbReference>
<protein>
    <submittedName>
        <fullName evidence="8">LOW QUALITY PROTEIN: MHC class II transactivator</fullName>
    </submittedName>
</protein>
<evidence type="ECO:0000256" key="3">
    <source>
        <dbReference type="ARBA" id="ARBA00022741"/>
    </source>
</evidence>
<name>A0A6P3IAY6_BISBB</name>
<dbReference type="GO" id="GO:0045345">
    <property type="term" value="P:positive regulation of MHC class I biosynthetic process"/>
    <property type="evidence" value="ECO:0007669"/>
    <property type="project" value="TreeGrafter"/>
</dbReference>
<evidence type="ECO:0000256" key="1">
    <source>
        <dbReference type="ARBA" id="ARBA00022614"/>
    </source>
</evidence>
<dbReference type="Pfam" id="PF13516">
    <property type="entry name" value="LRR_6"/>
    <property type="match status" value="3"/>
</dbReference>
<dbReference type="InterPro" id="IPR008095">
    <property type="entry name" value="MHC_II_transact"/>
</dbReference>
<proteinExistence type="predicted"/>
<dbReference type="Gene3D" id="3.80.10.10">
    <property type="entry name" value="Ribonuclease Inhibitor"/>
    <property type="match status" value="2"/>
</dbReference>
<evidence type="ECO:0000313" key="8">
    <source>
        <dbReference type="RefSeq" id="XP_010848989.1"/>
    </source>
</evidence>
<organism evidence="7 8">
    <name type="scientific">Bison bison bison</name>
    <name type="common">North American plains bison</name>
    <dbReference type="NCBI Taxonomy" id="43346"/>
    <lineage>
        <taxon>Eukaryota</taxon>
        <taxon>Metazoa</taxon>
        <taxon>Chordata</taxon>
        <taxon>Craniata</taxon>
        <taxon>Vertebrata</taxon>
        <taxon>Euteleostomi</taxon>
        <taxon>Mammalia</taxon>
        <taxon>Eutheria</taxon>
        <taxon>Laurasiatheria</taxon>
        <taxon>Artiodactyla</taxon>
        <taxon>Ruminantia</taxon>
        <taxon>Pecora</taxon>
        <taxon>Bovidae</taxon>
        <taxon>Bovinae</taxon>
        <taxon>Bison</taxon>
    </lineage>
</organism>
<keyword evidence="7" id="KW-1185">Reference proteome</keyword>
<evidence type="ECO:0000256" key="2">
    <source>
        <dbReference type="ARBA" id="ARBA00022737"/>
    </source>
</evidence>
<dbReference type="PANTHER" id="PTHR47189:SF1">
    <property type="entry name" value="MHC CLASS II TRANSACTIVATOR"/>
    <property type="match status" value="1"/>
</dbReference>
<feature type="compositionally biased region" description="Low complexity" evidence="5">
    <location>
        <begin position="490"/>
        <end position="505"/>
    </location>
</feature>
<dbReference type="SUPFAM" id="SSF52047">
    <property type="entry name" value="RNI-like"/>
    <property type="match status" value="1"/>
</dbReference>
<evidence type="ECO:0000256" key="4">
    <source>
        <dbReference type="ARBA" id="ARBA00022840"/>
    </source>
</evidence>
<dbReference type="SMART" id="SM00368">
    <property type="entry name" value="LRR_RI"/>
    <property type="match status" value="4"/>
</dbReference>
<dbReference type="CDD" id="cd00116">
    <property type="entry name" value="LRR_RI"/>
    <property type="match status" value="1"/>
</dbReference>
<dbReference type="InterPro" id="IPR032675">
    <property type="entry name" value="LRR_dom_sf"/>
</dbReference>
<dbReference type="CTD" id="4261"/>
<dbReference type="GO" id="GO:0045348">
    <property type="term" value="P:positive regulation of MHC class II biosynthetic process"/>
    <property type="evidence" value="ECO:0007669"/>
    <property type="project" value="TreeGrafter"/>
</dbReference>
<dbReference type="PRINTS" id="PR01719">
    <property type="entry name" value="MHCIIACTVATR"/>
</dbReference>
<evidence type="ECO:0000256" key="5">
    <source>
        <dbReference type="SAM" id="MobiDB-lite"/>
    </source>
</evidence>
<dbReference type="FunFam" id="3.40.50.300:FF:001028">
    <property type="entry name" value="Class II major histocompatibility complex transactivator"/>
    <property type="match status" value="1"/>
</dbReference>
<dbReference type="InterPro" id="IPR007111">
    <property type="entry name" value="NACHT_NTPase"/>
</dbReference>
<dbReference type="InterPro" id="IPR001611">
    <property type="entry name" value="Leu-rich_rpt"/>
</dbReference>
<keyword evidence="4" id="KW-0067">ATP-binding</keyword>
<dbReference type="GeneID" id="104996433"/>
<gene>
    <name evidence="8" type="primary">CIITA</name>
</gene>
<keyword evidence="1" id="KW-0433">Leucine-rich repeat</keyword>
<dbReference type="KEGG" id="bbis:104996433"/>
<dbReference type="PANTHER" id="PTHR47189">
    <property type="entry name" value="MHC CLASS II TRANSACTIVATOR"/>
    <property type="match status" value="1"/>
</dbReference>
<dbReference type="FunFam" id="3.80.10.10:FF:000863">
    <property type="entry name" value="Class II major histocompatibility complex transactivator"/>
    <property type="match status" value="1"/>
</dbReference>
<dbReference type="Pfam" id="PF05729">
    <property type="entry name" value="NACHT"/>
    <property type="match status" value="1"/>
</dbReference>
<dbReference type="GO" id="GO:0045944">
    <property type="term" value="P:positive regulation of transcription by RNA polymerase II"/>
    <property type="evidence" value="ECO:0007669"/>
    <property type="project" value="TreeGrafter"/>
</dbReference>
<dbReference type="FunFam" id="3.80.10.10:FF:000724">
    <property type="entry name" value="Class II major histocompatibility complex transactivator"/>
    <property type="match status" value="1"/>
</dbReference>
<accession>A0A6P3IAY6</accession>
<dbReference type="Proteomes" id="UP000515208">
    <property type="component" value="Unplaced"/>
</dbReference>
<dbReference type="OrthoDB" id="120976at2759"/>
<reference evidence="8" key="1">
    <citation type="submission" date="2025-08" db="UniProtKB">
        <authorList>
            <consortium name="RefSeq"/>
        </authorList>
    </citation>
    <scope>IDENTIFICATION</scope>
    <source>
        <tissue evidence="8">Blood</tissue>
    </source>
</reference>
<sequence length="1295" mass="139996">MNHFQTILSQVRMLLSSHRPSQVQALLDNLLAEELLSREYHHALLHESDGEALARKISLTLLEKGDPDFALLGWIWSGLQAPTAERGPSYKDPGGSGQCPTMELGPLEGSYLELLNSSADPLQLYHLYDRMDLTGEEEIELCSEPDTDTINCEQFSRLLCDMEGDEETREAYANIAELDQYVFQDTQLEGLSKDIFIEHIGLEEMISESVEVLEEAGQKSQKRPFPEELPVDLKHRKLAEPLTMPVVTGTCLVGPVSDSLVQPCPPPPALFNTEPASSQTRLKDAGMLGAPRGWASPSPGGAPGVAMAAGMEFLPLPVSPPRLPQPIWSSGPHPLCAGEYAWEEMHPWEIQLGIPSNPGIHPPALCFHQLSAEHPLCDSCSAGCQQYHQGQANTAAAVSFKILMENPKSPSLSLVVPPSSSLLSCLSLPAGPIQIIPTLPTLPQGLWPISGTGTGVSSILIYQSEMPPASQTPPSSGPAVQSLPKSPDRPGSASPFAPSAADLPSMPEPALTSRAGLTEDEMSPTKCPAAGGASSKLPKWPESVEQFYQSLRDKYQAQSTGPEGTLVDMDLVRVRLEKSSGKSQERELATLDWAERQPARGGLAEVLLAASDRQQPRETRVIAVLGKAGHGKSHWARAVSRAWAHGQLPQYDFVLPNCILLILDGFEDLEAHDGSLHSTGGPGSAEPCSLRGLLAGLLQRKLLRGCTLLLTAWPRGRLAQSLSKVDALFEVAGFSAQQVETYVRRYFESEGTAEHQERALALLQARPFLLSHSHSPTVCRTVCQLAEALLQRSDEAQLPSTLTGLYVGLLGPAARDGPPGALAELARLAWELGRAHQRGLKAGCLPSAEARAWAVAQGWLRPTPGAPETELAFSSFLLQCFLGAVWLALSGEIKDKELPQYLALTPRKKRPYDNWLEGVPRFLVGLVFQPRAGCLGALAGPAATTSADRKQKVLTRYLKRLQPGMLQAGRLLELLHCAHEALDPGLWQHVLQGLPARLSFLGTRLTPPDTHVLGSALEAAGRDFSLDLRSTGVDASGLGSLVGLSCVTRFRAALSDTVELWESLQQRGEAKLLRAVEEKFTIEPFKAKSMKDVEDLGNLVQIQRTRSSSEAAAGELPAVRDLKKLEFALGPVLGPQVFPKLVKILEAFTSLQHLDLDSLSENKIGDEGVAQLSATFPQLKALETLNLSQNNITDVGACKLAEALPALATSLLRLSLYNNCICDAGAESLAHALPDMVSLRVLDVQYNKFTAAGAQQLAAGLRKCPQVKTLAMWTPTIPFGVQEHLQQLDPRIILR</sequence>
<dbReference type="GO" id="GO:0005524">
    <property type="term" value="F:ATP binding"/>
    <property type="evidence" value="ECO:0007669"/>
    <property type="project" value="UniProtKB-KW"/>
</dbReference>
<evidence type="ECO:0000313" key="7">
    <source>
        <dbReference type="Proteomes" id="UP000515208"/>
    </source>
</evidence>
<evidence type="ECO:0000259" key="6">
    <source>
        <dbReference type="Pfam" id="PF05729"/>
    </source>
</evidence>
<feature type="region of interest" description="Disordered" evidence="5">
    <location>
        <begin position="466"/>
        <end position="538"/>
    </location>
</feature>